<dbReference type="SUPFAM" id="SSF51735">
    <property type="entry name" value="NAD(P)-binding Rossmann-fold domains"/>
    <property type="match status" value="1"/>
</dbReference>
<proteinExistence type="inferred from homology"/>
<dbReference type="EMBL" id="JABBFW010000039">
    <property type="protein sequence ID" value="NML18760.1"/>
    <property type="molecule type" value="Genomic_DNA"/>
</dbReference>
<dbReference type="GO" id="GO:0030497">
    <property type="term" value="P:fatty acid elongation"/>
    <property type="evidence" value="ECO:0007669"/>
    <property type="project" value="TreeGrafter"/>
</dbReference>
<evidence type="ECO:0000313" key="3">
    <source>
        <dbReference type="Proteomes" id="UP000574067"/>
    </source>
</evidence>
<reference evidence="2 3" key="1">
    <citation type="submission" date="2020-04" db="EMBL/GenBank/DDBJ databases">
        <title>Azohydromonas sp. isolated from soil.</title>
        <authorList>
            <person name="Dahal R.H."/>
        </authorList>
    </citation>
    <scope>NUCLEOTIDE SEQUENCE [LARGE SCALE GENOMIC DNA]</scope>
    <source>
        <strain evidence="2 3">G-1-1-14</strain>
    </source>
</reference>
<sequence>MYEDLKGRRVLVTGSTQGIGWAAVQAFARCGARVGFNGRTAPADLAARLDELGAQGGEGLFLEGDLSSTQACRRVVEGFVERFGGIDVLVNNAGGLVARKPLPDIDDAFFDAVHDLNARSALMTTRFALPHLKASAQASGRSSAVILVGSVAAHVGGGPGAGLYGAAKAWLHNIQKNWVTYHSADGIRFNTISPGTFDTAFHADKSAETKSAIARGIPMGRLGRPEEAAPAFLFFASHAASGYITGQVLDINGGQFMP</sequence>
<dbReference type="Proteomes" id="UP000574067">
    <property type="component" value="Unassembled WGS sequence"/>
</dbReference>
<dbReference type="GO" id="GO:0016616">
    <property type="term" value="F:oxidoreductase activity, acting on the CH-OH group of donors, NAD or NADP as acceptor"/>
    <property type="evidence" value="ECO:0007669"/>
    <property type="project" value="TreeGrafter"/>
</dbReference>
<organism evidence="2 3">
    <name type="scientific">Azohydromonas caseinilytica</name>
    <dbReference type="NCBI Taxonomy" id="2728836"/>
    <lineage>
        <taxon>Bacteria</taxon>
        <taxon>Pseudomonadati</taxon>
        <taxon>Pseudomonadota</taxon>
        <taxon>Betaproteobacteria</taxon>
        <taxon>Burkholderiales</taxon>
        <taxon>Sphaerotilaceae</taxon>
        <taxon>Azohydromonas</taxon>
    </lineage>
</organism>
<dbReference type="PANTHER" id="PTHR42760">
    <property type="entry name" value="SHORT-CHAIN DEHYDROGENASES/REDUCTASES FAMILY MEMBER"/>
    <property type="match status" value="1"/>
</dbReference>
<dbReference type="RefSeq" id="WP_169163649.1">
    <property type="nucleotide sequence ID" value="NZ_JABBFW010000039.1"/>
</dbReference>
<evidence type="ECO:0000313" key="2">
    <source>
        <dbReference type="EMBL" id="NML18760.1"/>
    </source>
</evidence>
<dbReference type="PRINTS" id="PR00081">
    <property type="entry name" value="GDHRDH"/>
</dbReference>
<dbReference type="FunFam" id="3.40.50.720:FF:000084">
    <property type="entry name" value="Short-chain dehydrogenase reductase"/>
    <property type="match status" value="1"/>
</dbReference>
<keyword evidence="3" id="KW-1185">Reference proteome</keyword>
<evidence type="ECO:0000256" key="1">
    <source>
        <dbReference type="ARBA" id="ARBA00006484"/>
    </source>
</evidence>
<dbReference type="PANTHER" id="PTHR42760:SF40">
    <property type="entry name" value="3-OXOACYL-[ACYL-CARRIER-PROTEIN] REDUCTASE, CHLOROPLASTIC"/>
    <property type="match status" value="1"/>
</dbReference>
<comment type="similarity">
    <text evidence="1">Belongs to the short-chain dehydrogenases/reductases (SDR) family.</text>
</comment>
<dbReference type="InterPro" id="IPR002347">
    <property type="entry name" value="SDR_fam"/>
</dbReference>
<dbReference type="AlphaFoldDB" id="A0A848FKH6"/>
<protein>
    <submittedName>
        <fullName evidence="2">SDR family oxidoreductase</fullName>
    </submittedName>
</protein>
<dbReference type="Gene3D" id="3.40.50.720">
    <property type="entry name" value="NAD(P)-binding Rossmann-like Domain"/>
    <property type="match status" value="1"/>
</dbReference>
<gene>
    <name evidence="2" type="ORF">HHL10_27705</name>
</gene>
<accession>A0A848FKH6</accession>
<comment type="caution">
    <text evidence="2">The sequence shown here is derived from an EMBL/GenBank/DDBJ whole genome shotgun (WGS) entry which is preliminary data.</text>
</comment>
<dbReference type="Pfam" id="PF13561">
    <property type="entry name" value="adh_short_C2"/>
    <property type="match status" value="1"/>
</dbReference>
<dbReference type="InterPro" id="IPR036291">
    <property type="entry name" value="NAD(P)-bd_dom_sf"/>
</dbReference>
<name>A0A848FKH6_9BURK</name>
<dbReference type="CDD" id="cd05233">
    <property type="entry name" value="SDR_c"/>
    <property type="match status" value="1"/>
</dbReference>